<sequence length="101" mass="10042">MWSWGRRSCSQWHVRRGGRPDAVMGMTSALAAAGTGRREGGGGDGDGSCTGGGRTRPKEEGSASRSCGGGGDGGGPGRVDKEASCLGTEARDGLSACIEGP</sequence>
<comment type="caution">
    <text evidence="2">The sequence shown here is derived from an EMBL/GenBank/DDBJ whole genome shotgun (WGS) entry which is preliminary data.</text>
</comment>
<evidence type="ECO:0000256" key="1">
    <source>
        <dbReference type="SAM" id="MobiDB-lite"/>
    </source>
</evidence>
<feature type="compositionally biased region" description="Gly residues" evidence="1">
    <location>
        <begin position="67"/>
        <end position="77"/>
    </location>
</feature>
<name>A0A811MYP0_9POAL</name>
<organism evidence="2 3">
    <name type="scientific">Miscanthus lutarioriparius</name>
    <dbReference type="NCBI Taxonomy" id="422564"/>
    <lineage>
        <taxon>Eukaryota</taxon>
        <taxon>Viridiplantae</taxon>
        <taxon>Streptophyta</taxon>
        <taxon>Embryophyta</taxon>
        <taxon>Tracheophyta</taxon>
        <taxon>Spermatophyta</taxon>
        <taxon>Magnoliopsida</taxon>
        <taxon>Liliopsida</taxon>
        <taxon>Poales</taxon>
        <taxon>Poaceae</taxon>
        <taxon>PACMAD clade</taxon>
        <taxon>Panicoideae</taxon>
        <taxon>Andropogonodae</taxon>
        <taxon>Andropogoneae</taxon>
        <taxon>Saccharinae</taxon>
        <taxon>Miscanthus</taxon>
    </lineage>
</organism>
<accession>A0A811MYP0</accession>
<gene>
    <name evidence="2" type="ORF">NCGR_LOCUS8217</name>
</gene>
<keyword evidence="3" id="KW-1185">Reference proteome</keyword>
<protein>
    <submittedName>
        <fullName evidence="2">Uncharacterized protein</fullName>
    </submittedName>
</protein>
<evidence type="ECO:0000313" key="2">
    <source>
        <dbReference type="EMBL" id="CAD6212426.1"/>
    </source>
</evidence>
<proteinExistence type="predicted"/>
<feature type="compositionally biased region" description="Gly residues" evidence="1">
    <location>
        <begin position="42"/>
        <end position="54"/>
    </location>
</feature>
<dbReference type="EMBL" id="CAJGYO010000002">
    <property type="protein sequence ID" value="CAD6212426.1"/>
    <property type="molecule type" value="Genomic_DNA"/>
</dbReference>
<evidence type="ECO:0000313" key="3">
    <source>
        <dbReference type="Proteomes" id="UP000604825"/>
    </source>
</evidence>
<feature type="region of interest" description="Disordered" evidence="1">
    <location>
        <begin position="1"/>
        <end position="86"/>
    </location>
</feature>
<dbReference type="AlphaFoldDB" id="A0A811MYP0"/>
<reference evidence="2" key="1">
    <citation type="submission" date="2020-10" db="EMBL/GenBank/DDBJ databases">
        <authorList>
            <person name="Han B."/>
            <person name="Lu T."/>
            <person name="Zhao Q."/>
            <person name="Huang X."/>
            <person name="Zhao Y."/>
        </authorList>
    </citation>
    <scope>NUCLEOTIDE SEQUENCE</scope>
</reference>
<dbReference type="Proteomes" id="UP000604825">
    <property type="component" value="Unassembled WGS sequence"/>
</dbReference>